<dbReference type="Gene3D" id="3.30.370.10">
    <property type="entry name" value="Barstar-like"/>
    <property type="match status" value="1"/>
</dbReference>
<dbReference type="Pfam" id="PF01337">
    <property type="entry name" value="Barstar"/>
    <property type="match status" value="1"/>
</dbReference>
<reference evidence="3 4" key="1">
    <citation type="submission" date="2018-03" db="EMBL/GenBank/DDBJ databases">
        <title>Novel Streptomyces sp. from soil.</title>
        <authorList>
            <person name="Tan G.Y.A."/>
            <person name="Lee Z.Y."/>
        </authorList>
    </citation>
    <scope>NUCLEOTIDE SEQUENCE [LARGE SCALE GENOMIC DNA]</scope>
    <source>
        <strain evidence="3 4">ST5x</strain>
    </source>
</reference>
<comment type="similarity">
    <text evidence="1">Belongs to the barstar family.</text>
</comment>
<evidence type="ECO:0000313" key="3">
    <source>
        <dbReference type="EMBL" id="PRH78898.1"/>
    </source>
</evidence>
<dbReference type="InterPro" id="IPR000468">
    <property type="entry name" value="Barstar"/>
</dbReference>
<dbReference type="AlphaFoldDB" id="A0A2S9PWV5"/>
<gene>
    <name evidence="3" type="ORF">C6N75_12445</name>
</gene>
<accession>A0A2S9PWV5</accession>
<dbReference type="Proteomes" id="UP000239322">
    <property type="component" value="Unassembled WGS sequence"/>
</dbReference>
<dbReference type="InterPro" id="IPR035905">
    <property type="entry name" value="Barstar-like_sf"/>
</dbReference>
<protein>
    <recommendedName>
        <fullName evidence="2">Barstar (barnase inhibitor) domain-containing protein</fullName>
    </recommendedName>
</protein>
<name>A0A2S9PWV5_9ACTN</name>
<comment type="caution">
    <text evidence="3">The sequence shown here is derived from an EMBL/GenBank/DDBJ whole genome shotgun (WGS) entry which is preliminary data.</text>
</comment>
<dbReference type="SUPFAM" id="SSF52038">
    <property type="entry name" value="Barstar-related"/>
    <property type="match status" value="1"/>
</dbReference>
<proteinExistence type="inferred from homology"/>
<dbReference type="RefSeq" id="WP_105868943.1">
    <property type="nucleotide sequence ID" value="NZ_PVLV01000161.1"/>
</dbReference>
<evidence type="ECO:0000259" key="2">
    <source>
        <dbReference type="Pfam" id="PF01337"/>
    </source>
</evidence>
<organism evidence="3 4">
    <name type="scientific">Streptomyces solincola</name>
    <dbReference type="NCBI Taxonomy" id="2100817"/>
    <lineage>
        <taxon>Bacteria</taxon>
        <taxon>Bacillati</taxon>
        <taxon>Actinomycetota</taxon>
        <taxon>Actinomycetes</taxon>
        <taxon>Kitasatosporales</taxon>
        <taxon>Streptomycetaceae</taxon>
        <taxon>Streptomyces</taxon>
    </lineage>
</organism>
<keyword evidence="4" id="KW-1185">Reference proteome</keyword>
<evidence type="ECO:0000313" key="4">
    <source>
        <dbReference type="Proteomes" id="UP000239322"/>
    </source>
</evidence>
<dbReference type="EMBL" id="PVLV01000161">
    <property type="protein sequence ID" value="PRH78898.1"/>
    <property type="molecule type" value="Genomic_DNA"/>
</dbReference>
<dbReference type="OrthoDB" id="5184890at2"/>
<evidence type="ECO:0000256" key="1">
    <source>
        <dbReference type="ARBA" id="ARBA00006845"/>
    </source>
</evidence>
<feature type="domain" description="Barstar (barnase inhibitor)" evidence="2">
    <location>
        <begin position="11"/>
        <end position="90"/>
    </location>
</feature>
<sequence length="102" mass="10784">MTHSERDGELTVDLRGAAVGTLEDFWDAVAAPCALPGWFGRNLDAWADALNGGGVSAVVDGHTLVVHADRRGLFAGDRPEARALAAVFEEGRHRLVVHPEGG</sequence>